<keyword evidence="4 8" id="KW-0547">Nucleotide-binding</keyword>
<evidence type="ECO:0000259" key="11">
    <source>
        <dbReference type="Pfam" id="PF00696"/>
    </source>
</evidence>
<dbReference type="PIRSF" id="PIRSF000726">
    <property type="entry name" value="Asp_kin"/>
    <property type="match status" value="1"/>
</dbReference>
<dbReference type="InterPro" id="IPR036393">
    <property type="entry name" value="AceGlu_kinase-like_sf"/>
</dbReference>
<dbReference type="SUPFAM" id="SSF53633">
    <property type="entry name" value="Carbamate kinase-like"/>
    <property type="match status" value="1"/>
</dbReference>
<evidence type="ECO:0000256" key="1">
    <source>
        <dbReference type="ARBA" id="ARBA00004766"/>
    </source>
</evidence>
<dbReference type="SUPFAM" id="SSF55021">
    <property type="entry name" value="ACT-like"/>
    <property type="match status" value="1"/>
</dbReference>
<dbReference type="AlphaFoldDB" id="A0A8J6U3G3"/>
<comment type="pathway">
    <text evidence="10">Amino-acid biosynthesis; L-threonine biosynthesis; L-threonine from L-aspartate: step 1/5.</text>
</comment>
<name>A0A8J6U3G3_9FLAO</name>
<comment type="catalytic activity">
    <reaction evidence="7 9">
        <text>L-aspartate + ATP = 4-phospho-L-aspartate + ADP</text>
        <dbReference type="Rhea" id="RHEA:23776"/>
        <dbReference type="ChEBI" id="CHEBI:29991"/>
        <dbReference type="ChEBI" id="CHEBI:30616"/>
        <dbReference type="ChEBI" id="CHEBI:57535"/>
        <dbReference type="ChEBI" id="CHEBI:456216"/>
        <dbReference type="EC" id="2.7.2.4"/>
    </reaction>
</comment>
<gene>
    <name evidence="12" type="ORF">ICJ85_03880</name>
</gene>
<dbReference type="InterPro" id="IPR001048">
    <property type="entry name" value="Asp/Glu/Uridylate_kinase"/>
</dbReference>
<keyword evidence="5 9" id="KW-0418">Kinase</keyword>
<dbReference type="NCBIfam" id="TIGR00657">
    <property type="entry name" value="asp_kinases"/>
    <property type="match status" value="1"/>
</dbReference>
<dbReference type="GO" id="GO:0004072">
    <property type="term" value="F:aspartate kinase activity"/>
    <property type="evidence" value="ECO:0007669"/>
    <property type="project" value="UniProtKB-EC"/>
</dbReference>
<comment type="caution">
    <text evidence="12">The sequence shown here is derived from an EMBL/GenBank/DDBJ whole genome shotgun (WGS) entry which is preliminary data.</text>
</comment>
<evidence type="ECO:0000256" key="2">
    <source>
        <dbReference type="ARBA" id="ARBA00010122"/>
    </source>
</evidence>
<dbReference type="PANTHER" id="PTHR21499:SF59">
    <property type="entry name" value="ASPARTOKINASE"/>
    <property type="match status" value="1"/>
</dbReference>
<dbReference type="GO" id="GO:0005829">
    <property type="term" value="C:cytosol"/>
    <property type="evidence" value="ECO:0007669"/>
    <property type="project" value="TreeGrafter"/>
</dbReference>
<keyword evidence="13" id="KW-1185">Reference proteome</keyword>
<dbReference type="InterPro" id="IPR001341">
    <property type="entry name" value="Asp_kinase"/>
</dbReference>
<evidence type="ECO:0000256" key="10">
    <source>
        <dbReference type="RuleBase" id="RU004249"/>
    </source>
</evidence>
<evidence type="ECO:0000256" key="4">
    <source>
        <dbReference type="ARBA" id="ARBA00022741"/>
    </source>
</evidence>
<dbReference type="CDD" id="cd04243">
    <property type="entry name" value="AAK_AK-HSDH-like"/>
    <property type="match status" value="1"/>
</dbReference>
<dbReference type="GO" id="GO:0009090">
    <property type="term" value="P:homoserine biosynthetic process"/>
    <property type="evidence" value="ECO:0007669"/>
    <property type="project" value="TreeGrafter"/>
</dbReference>
<organism evidence="12 13">
    <name type="scientific">Aestuariibaculum marinum</name>
    <dbReference type="NCBI Taxonomy" id="2683592"/>
    <lineage>
        <taxon>Bacteria</taxon>
        <taxon>Pseudomonadati</taxon>
        <taxon>Bacteroidota</taxon>
        <taxon>Flavobacteriia</taxon>
        <taxon>Flavobacteriales</taxon>
        <taxon>Flavobacteriaceae</taxon>
    </lineage>
</organism>
<evidence type="ECO:0000256" key="7">
    <source>
        <dbReference type="ARBA" id="ARBA00047872"/>
    </source>
</evidence>
<comment type="pathway">
    <text evidence="1 10">Amino-acid biosynthesis; L-lysine biosynthesis via DAP pathway; (S)-tetrahydrodipicolinate from L-aspartate: step 1/4.</text>
</comment>
<dbReference type="GO" id="GO:0009089">
    <property type="term" value="P:lysine biosynthetic process via diaminopimelate"/>
    <property type="evidence" value="ECO:0007669"/>
    <property type="project" value="UniProtKB-UniPathway"/>
</dbReference>
<evidence type="ECO:0000313" key="13">
    <source>
        <dbReference type="Proteomes" id="UP000621516"/>
    </source>
</evidence>
<dbReference type="RefSeq" id="WP_188222478.1">
    <property type="nucleotide sequence ID" value="NZ_JACVXD010000002.1"/>
</dbReference>
<feature type="domain" description="Aspartate/glutamate/uridylate kinase" evidence="11">
    <location>
        <begin position="2"/>
        <end position="277"/>
    </location>
</feature>
<dbReference type="Gene3D" id="3.40.1160.10">
    <property type="entry name" value="Acetylglutamate kinase-like"/>
    <property type="match status" value="1"/>
</dbReference>
<keyword evidence="6 8" id="KW-0067">ATP-binding</keyword>
<dbReference type="UniPathway" id="UPA00034">
    <property type="reaction ID" value="UER00015"/>
</dbReference>
<evidence type="ECO:0000256" key="9">
    <source>
        <dbReference type="RuleBase" id="RU003448"/>
    </source>
</evidence>
<dbReference type="GO" id="GO:0005524">
    <property type="term" value="F:ATP binding"/>
    <property type="evidence" value="ECO:0007669"/>
    <property type="project" value="UniProtKB-KW"/>
</dbReference>
<feature type="binding site" evidence="8">
    <location>
        <position position="231"/>
    </location>
    <ligand>
        <name>ATP</name>
        <dbReference type="ChEBI" id="CHEBI:30616"/>
    </ligand>
</feature>
<evidence type="ECO:0000313" key="12">
    <source>
        <dbReference type="EMBL" id="MBD0823152.1"/>
    </source>
</evidence>
<keyword evidence="10" id="KW-0028">Amino-acid biosynthesis</keyword>
<dbReference type="EMBL" id="JACVXD010000002">
    <property type="protein sequence ID" value="MBD0823152.1"/>
    <property type="molecule type" value="Genomic_DNA"/>
</dbReference>
<dbReference type="GO" id="GO:0009088">
    <property type="term" value="P:threonine biosynthetic process"/>
    <property type="evidence" value="ECO:0007669"/>
    <property type="project" value="UniProtKB-UniPathway"/>
</dbReference>
<keyword evidence="3 9" id="KW-0808">Transferase</keyword>
<comment type="pathway">
    <text evidence="10">Amino-acid biosynthesis; L-methionine biosynthesis via de novo pathway; L-homoserine from L-aspartate: step 1/3.</text>
</comment>
<protein>
    <recommendedName>
        <fullName evidence="9">Aspartokinase</fullName>
        <ecNumber evidence="9">2.7.2.4</ecNumber>
    </recommendedName>
</protein>
<proteinExistence type="inferred from homology"/>
<dbReference type="InterPro" id="IPR045865">
    <property type="entry name" value="ACT-like_dom_sf"/>
</dbReference>
<evidence type="ECO:0000256" key="5">
    <source>
        <dbReference type="ARBA" id="ARBA00022777"/>
    </source>
</evidence>
<accession>A0A8J6U3G3</accession>
<dbReference type="Pfam" id="PF00696">
    <property type="entry name" value="AA_kinase"/>
    <property type="match status" value="1"/>
</dbReference>
<dbReference type="Gene3D" id="1.20.120.1320">
    <property type="entry name" value="Aspartokinase, catalytic domain"/>
    <property type="match status" value="1"/>
</dbReference>
<dbReference type="Proteomes" id="UP000621516">
    <property type="component" value="Unassembled WGS sequence"/>
</dbReference>
<dbReference type="PANTHER" id="PTHR21499">
    <property type="entry name" value="ASPARTATE KINASE"/>
    <property type="match status" value="1"/>
</dbReference>
<dbReference type="EC" id="2.7.2.4" evidence="9"/>
<sequence>MQVFKFGGASVKDAEGVKNMASVLQKTGYKNTLIVVSAMGKTTNALELVIKNYFDNKAELQSSLQEVIKYHNQILLTLFEDDSHQVYTKVTSFFDELKSILKSNKSPDYNFVYDQVIGFGELISTTIVTEYLNSIGIYNNWIDVRNQIKTDNYYRRAHVNWSITQEHISKQFNTQILNITQGFLGSDANNFTTTLGREGSDYTAAIYAYCLNANSVTIWKDVPGVLNADPRYFENAQLLNKISYREAIELAFYGASVIHPKTLQPLQAKEIPLYVKSFLHPEAPGTRIGKNITLDPIIPCFIVKKNQVLISLSSLDFSYIVEENISEIFNLLHLHKMKVDVIQNSAISFSVCIDDNYNNLEKLLLHLKAKFKVTCHENVSLYTIRHYNQSAINQIEKGKTVLLKQLTQETVQIVGY</sequence>
<comment type="similarity">
    <text evidence="2 9">Belongs to the aspartokinase family.</text>
</comment>
<evidence type="ECO:0000256" key="8">
    <source>
        <dbReference type="PIRSR" id="PIRSR000726-1"/>
    </source>
</evidence>
<evidence type="ECO:0000256" key="6">
    <source>
        <dbReference type="ARBA" id="ARBA00022840"/>
    </source>
</evidence>
<dbReference type="UniPathway" id="UPA00050">
    <property type="reaction ID" value="UER00461"/>
</dbReference>
<dbReference type="InterPro" id="IPR042199">
    <property type="entry name" value="AsparK_Bifunc_asparK/hSer_DH"/>
</dbReference>
<reference evidence="12 13" key="1">
    <citation type="journal article" date="2018" name="J. Microbiol.">
        <title>Aestuariibaculum marinum sp. nov., a marine bacterium isolated from seawater in South Korea.</title>
        <authorList>
            <person name="Choi J."/>
            <person name="Lee D."/>
            <person name="Jang J.H."/>
            <person name="Cha S."/>
            <person name="Seo T."/>
        </authorList>
    </citation>
    <scope>NUCLEOTIDE SEQUENCE [LARGE SCALE GENOMIC DNA]</scope>
    <source>
        <strain evidence="12 13">IP7</strain>
    </source>
</reference>
<dbReference type="UniPathway" id="UPA00051">
    <property type="reaction ID" value="UER00462"/>
</dbReference>
<evidence type="ECO:0000256" key="3">
    <source>
        <dbReference type="ARBA" id="ARBA00022679"/>
    </source>
</evidence>
<dbReference type="InterPro" id="IPR005260">
    <property type="entry name" value="Asp_kin_monofn"/>
</dbReference>